<dbReference type="AlphaFoldDB" id="A0AB39BW05"/>
<dbReference type="SUPFAM" id="SSF54637">
    <property type="entry name" value="Thioesterase/thiol ester dehydrase-isomerase"/>
    <property type="match status" value="1"/>
</dbReference>
<dbReference type="InterPro" id="IPR050965">
    <property type="entry name" value="UPF0336/Enoyl-CoA_hydratase"/>
</dbReference>
<dbReference type="Pfam" id="PF01575">
    <property type="entry name" value="MaoC_dehydratas"/>
    <property type="match status" value="1"/>
</dbReference>
<dbReference type="GO" id="GO:0019171">
    <property type="term" value="F:(3R)-hydroxyacyl-[acyl-carrier-protein] dehydratase activity"/>
    <property type="evidence" value="ECO:0007669"/>
    <property type="project" value="TreeGrafter"/>
</dbReference>
<dbReference type="PANTHER" id="PTHR43437">
    <property type="entry name" value="HYDROXYACYL-THIOESTER DEHYDRATASE TYPE 2, MITOCHONDRIAL-RELATED"/>
    <property type="match status" value="1"/>
</dbReference>
<reference evidence="2" key="1">
    <citation type="submission" date="2024-07" db="EMBL/GenBank/DDBJ databases">
        <title>Identification and characteristics of an arsenic-resistant bacterial isolate, which belongs to a novel species.</title>
        <authorList>
            <person name="Juszczyk A."/>
            <person name="Kowalczyk A."/>
            <person name="Was K."/>
            <person name="Kosowicz W."/>
            <person name="Budzyn A."/>
            <person name="Latowski D."/>
        </authorList>
    </citation>
    <scope>NUCLEOTIDE SEQUENCE</scope>
    <source>
        <strain evidence="2">As8PL</strain>
    </source>
</reference>
<gene>
    <name evidence="2" type="ORF">AB3N04_04085</name>
</gene>
<evidence type="ECO:0000313" key="2">
    <source>
        <dbReference type="EMBL" id="XDI37501.1"/>
    </source>
</evidence>
<dbReference type="InterPro" id="IPR002539">
    <property type="entry name" value="MaoC-like_dom"/>
</dbReference>
<dbReference type="InterPro" id="IPR029069">
    <property type="entry name" value="HotDog_dom_sf"/>
</dbReference>
<dbReference type="EMBL" id="CP162551">
    <property type="protein sequence ID" value="XDI37501.1"/>
    <property type="molecule type" value="Genomic_DNA"/>
</dbReference>
<protein>
    <submittedName>
        <fullName evidence="2">MaoC family dehydratase</fullName>
    </submittedName>
</protein>
<dbReference type="CDD" id="cd03449">
    <property type="entry name" value="R_hydratase"/>
    <property type="match status" value="1"/>
</dbReference>
<dbReference type="Gene3D" id="3.10.129.10">
    <property type="entry name" value="Hotdog Thioesterase"/>
    <property type="match status" value="1"/>
</dbReference>
<name>A0AB39BW05_9BACI</name>
<accession>A0AB39BW05</accession>
<proteinExistence type="predicted"/>
<dbReference type="RefSeq" id="WP_368504844.1">
    <property type="nucleotide sequence ID" value="NZ_CP162551.1"/>
</dbReference>
<dbReference type="PANTHER" id="PTHR43437:SF3">
    <property type="entry name" value="HYDROXYACYL-THIOESTER DEHYDRATASE TYPE 2, MITOCHONDRIAL"/>
    <property type="match status" value="1"/>
</dbReference>
<dbReference type="GO" id="GO:0006633">
    <property type="term" value="P:fatty acid biosynthetic process"/>
    <property type="evidence" value="ECO:0007669"/>
    <property type="project" value="TreeGrafter"/>
</dbReference>
<feature type="domain" description="MaoC-like" evidence="1">
    <location>
        <begin position="7"/>
        <end position="98"/>
    </location>
</feature>
<evidence type="ECO:0000259" key="1">
    <source>
        <dbReference type="Pfam" id="PF01575"/>
    </source>
</evidence>
<sequence length="140" mass="16165">MEIGDKERYTRTISESDNYMFGGIIGDSNPWHFDEEFCKKTVFETRIAYGMLPSSYFATVFSKMFEKPVLYLEQNLTFLKPVKLNDTITAECEVIKLNGDKVTLSTNVKNQNEEMVVSGEAVLKIIDDIENWGEKNERTR</sequence>
<organism evidence="2">
    <name type="scientific">Alkalihalophilus sp. As8PL</name>
    <dbReference type="NCBI Taxonomy" id="3237103"/>
    <lineage>
        <taxon>Bacteria</taxon>
        <taxon>Bacillati</taxon>
        <taxon>Bacillota</taxon>
        <taxon>Bacilli</taxon>
        <taxon>Bacillales</taxon>
        <taxon>Bacillaceae</taxon>
        <taxon>Alkalihalophilus</taxon>
    </lineage>
</organism>